<evidence type="ECO:0000259" key="5">
    <source>
        <dbReference type="PROSITE" id="PS50931"/>
    </source>
</evidence>
<dbReference type="CDD" id="cd05466">
    <property type="entry name" value="PBP2_LTTR_substrate"/>
    <property type="match status" value="1"/>
</dbReference>
<evidence type="ECO:0000313" key="7">
    <source>
        <dbReference type="Proteomes" id="UP001196248"/>
    </source>
</evidence>
<dbReference type="Pfam" id="PF03466">
    <property type="entry name" value="LysR_substrate"/>
    <property type="match status" value="1"/>
</dbReference>
<name>A0ABS6IYV9_9LACO</name>
<dbReference type="InterPro" id="IPR050950">
    <property type="entry name" value="HTH-type_LysR_regulators"/>
</dbReference>
<keyword evidence="4" id="KW-0804">Transcription</keyword>
<evidence type="ECO:0000256" key="4">
    <source>
        <dbReference type="ARBA" id="ARBA00023163"/>
    </source>
</evidence>
<dbReference type="SUPFAM" id="SSF53850">
    <property type="entry name" value="Periplasmic binding protein-like II"/>
    <property type="match status" value="1"/>
</dbReference>
<evidence type="ECO:0000256" key="2">
    <source>
        <dbReference type="ARBA" id="ARBA00023015"/>
    </source>
</evidence>
<dbReference type="Gene3D" id="3.40.190.290">
    <property type="match status" value="1"/>
</dbReference>
<sequence>METRILNYFLTVAKLGTISAAARALHIAQPTMSRQIQQLEEQLGTPLFIRERRRMVLTKAGLAYQLRVEQILAELDHANQLVATINNNELTGKVRIGCVESSITKFLMPLLNKFHHQHPQVTYELFAADGDLIKNYLDRGNLEIGIVSTPINAAKYHYVRLPIDDRWGIAVTQDSPFRNQKVIKINEIKDHPLIIPSRSLVYDEISNWLKEAEQGLKIVATYNLLANGAYLASSEIGNLVCIEGAPLPPAANLTFIPLFPKRKLEHYLIWRKGISISEPAQQLINLLRSR</sequence>
<keyword evidence="2" id="KW-0805">Transcription regulation</keyword>
<keyword evidence="7" id="KW-1185">Reference proteome</keyword>
<comment type="similarity">
    <text evidence="1">Belongs to the LysR transcriptional regulatory family.</text>
</comment>
<reference evidence="6 7" key="1">
    <citation type="submission" date="2021-06" db="EMBL/GenBank/DDBJ databases">
        <title>Limosilactobacillus angelus sp. nov., isolated from the human vagina.</title>
        <authorList>
            <person name="Chen Y.-S."/>
        </authorList>
    </citation>
    <scope>NUCLEOTIDE SEQUENCE [LARGE SCALE GENOMIC DNA]</scope>
    <source>
        <strain evidence="6 7">P5L02</strain>
    </source>
</reference>
<evidence type="ECO:0000256" key="3">
    <source>
        <dbReference type="ARBA" id="ARBA00023125"/>
    </source>
</evidence>
<dbReference type="PRINTS" id="PR00039">
    <property type="entry name" value="HTHLYSR"/>
</dbReference>
<evidence type="ECO:0000256" key="1">
    <source>
        <dbReference type="ARBA" id="ARBA00009437"/>
    </source>
</evidence>
<dbReference type="Proteomes" id="UP001196248">
    <property type="component" value="Unassembled WGS sequence"/>
</dbReference>
<dbReference type="Gene3D" id="1.10.10.10">
    <property type="entry name" value="Winged helix-like DNA-binding domain superfamily/Winged helix DNA-binding domain"/>
    <property type="match status" value="1"/>
</dbReference>
<proteinExistence type="inferred from homology"/>
<dbReference type="InterPro" id="IPR036390">
    <property type="entry name" value="WH_DNA-bd_sf"/>
</dbReference>
<dbReference type="RefSeq" id="WP_102168892.1">
    <property type="nucleotide sequence ID" value="NZ_JAHPJJ010000012.1"/>
</dbReference>
<comment type="caution">
    <text evidence="6">The sequence shown here is derived from an EMBL/GenBank/DDBJ whole genome shotgun (WGS) entry which is preliminary data.</text>
</comment>
<dbReference type="EMBL" id="JAHPJJ010000012">
    <property type="protein sequence ID" value="MBU9695367.1"/>
    <property type="molecule type" value="Genomic_DNA"/>
</dbReference>
<organism evidence="6 7">
    <name type="scientific">Limosilactobacillus portuensis</name>
    <dbReference type="NCBI Taxonomy" id="2742601"/>
    <lineage>
        <taxon>Bacteria</taxon>
        <taxon>Bacillati</taxon>
        <taxon>Bacillota</taxon>
        <taxon>Bacilli</taxon>
        <taxon>Lactobacillales</taxon>
        <taxon>Lactobacillaceae</taxon>
        <taxon>Limosilactobacillus</taxon>
    </lineage>
</organism>
<accession>A0ABS6IYV9</accession>
<keyword evidence="3" id="KW-0238">DNA-binding</keyword>
<protein>
    <submittedName>
        <fullName evidence="6">LysR family transcriptional regulator</fullName>
    </submittedName>
</protein>
<dbReference type="PANTHER" id="PTHR30419">
    <property type="entry name" value="HTH-TYPE TRANSCRIPTIONAL REGULATOR YBHD"/>
    <property type="match status" value="1"/>
</dbReference>
<evidence type="ECO:0000313" key="6">
    <source>
        <dbReference type="EMBL" id="MBU9695367.1"/>
    </source>
</evidence>
<dbReference type="InterPro" id="IPR000847">
    <property type="entry name" value="LysR_HTH_N"/>
</dbReference>
<dbReference type="InterPro" id="IPR036388">
    <property type="entry name" value="WH-like_DNA-bd_sf"/>
</dbReference>
<dbReference type="Pfam" id="PF00126">
    <property type="entry name" value="HTH_1"/>
    <property type="match status" value="1"/>
</dbReference>
<dbReference type="InterPro" id="IPR005119">
    <property type="entry name" value="LysR_subst-bd"/>
</dbReference>
<feature type="domain" description="HTH lysR-type" evidence="5">
    <location>
        <begin position="1"/>
        <end position="58"/>
    </location>
</feature>
<dbReference type="PROSITE" id="PS50931">
    <property type="entry name" value="HTH_LYSR"/>
    <property type="match status" value="1"/>
</dbReference>
<dbReference type="PANTHER" id="PTHR30419:SF8">
    <property type="entry name" value="NITROGEN ASSIMILATION TRANSCRIPTIONAL ACTIVATOR-RELATED"/>
    <property type="match status" value="1"/>
</dbReference>
<dbReference type="SUPFAM" id="SSF46785">
    <property type="entry name" value="Winged helix' DNA-binding domain"/>
    <property type="match status" value="1"/>
</dbReference>
<gene>
    <name evidence="6" type="ORF">KSL82_05580</name>
</gene>